<dbReference type="Proteomes" id="UP000247612">
    <property type="component" value="Unassembled WGS sequence"/>
</dbReference>
<feature type="transmembrane region" description="Helical" evidence="1">
    <location>
        <begin position="111"/>
        <end position="131"/>
    </location>
</feature>
<sequence length="209" mass="23422">MKTKSHKLFFRIMFFVIGLMLFAFGIAVTIVADFGVSAWDAVSVGLYEHFHLSIGTWMNVTSLLLILLGGWLRHERPKLSCMITSFVMSGFVDFFVWLMNGVSISPWIGKLTLFLVGVIIISIGCGTYLVGDFAPCPIDYFMVALRDKFQTNIRTAMTLCEGSGFILAFLVSGPIGLGTLLSVFIYGPLIQYFHQHAKELHQSLLYRFP</sequence>
<dbReference type="PANTHER" id="PTHR40078">
    <property type="entry name" value="INTEGRAL MEMBRANE PROTEIN-RELATED"/>
    <property type="match status" value="1"/>
</dbReference>
<evidence type="ECO:0000313" key="2">
    <source>
        <dbReference type="EMBL" id="PXX80897.1"/>
    </source>
</evidence>
<dbReference type="InterPro" id="IPR038750">
    <property type="entry name" value="YczE/YyaS-like"/>
</dbReference>
<dbReference type="RefSeq" id="WP_022938834.1">
    <property type="nucleotide sequence ID" value="NZ_CABKRQ010000006.1"/>
</dbReference>
<dbReference type="Pfam" id="PF19700">
    <property type="entry name" value="DUF6198"/>
    <property type="match status" value="1"/>
</dbReference>
<dbReference type="AlphaFoldDB" id="A0A318LGU5"/>
<proteinExistence type="predicted"/>
<keyword evidence="1" id="KW-0812">Transmembrane</keyword>
<keyword evidence="3" id="KW-1185">Reference proteome</keyword>
<dbReference type="STRING" id="1034346.GCA_000313565_02547"/>
<evidence type="ECO:0008006" key="4">
    <source>
        <dbReference type="Google" id="ProtNLM"/>
    </source>
</evidence>
<feature type="transmembrane region" description="Helical" evidence="1">
    <location>
        <begin position="164"/>
        <end position="186"/>
    </location>
</feature>
<keyword evidence="1" id="KW-0472">Membrane</keyword>
<comment type="caution">
    <text evidence="2">The sequence shown here is derived from an EMBL/GenBank/DDBJ whole genome shotgun (WGS) entry which is preliminary data.</text>
</comment>
<feature type="transmembrane region" description="Helical" evidence="1">
    <location>
        <begin position="12"/>
        <end position="32"/>
    </location>
</feature>
<dbReference type="EMBL" id="QJKH01000002">
    <property type="protein sequence ID" value="PXX80897.1"/>
    <property type="molecule type" value="Genomic_DNA"/>
</dbReference>
<accession>A0A318LGU5</accession>
<dbReference type="PANTHER" id="PTHR40078:SF1">
    <property type="entry name" value="INTEGRAL MEMBRANE PROTEIN"/>
    <property type="match status" value="1"/>
</dbReference>
<keyword evidence="1" id="KW-1133">Transmembrane helix</keyword>
<feature type="transmembrane region" description="Helical" evidence="1">
    <location>
        <begin position="79"/>
        <end position="99"/>
    </location>
</feature>
<name>A0A318LGU5_9FIRM</name>
<dbReference type="OrthoDB" id="154912at2"/>
<organism evidence="2 3">
    <name type="scientific">Dielma fastidiosa</name>
    <dbReference type="NCBI Taxonomy" id="1034346"/>
    <lineage>
        <taxon>Bacteria</taxon>
        <taxon>Bacillati</taxon>
        <taxon>Bacillota</taxon>
        <taxon>Erysipelotrichia</taxon>
        <taxon>Erysipelotrichales</taxon>
        <taxon>Erysipelotrichaceae</taxon>
        <taxon>Dielma</taxon>
    </lineage>
</organism>
<evidence type="ECO:0000313" key="3">
    <source>
        <dbReference type="Proteomes" id="UP000247612"/>
    </source>
</evidence>
<protein>
    <recommendedName>
        <fullName evidence="4">Membrane protein YczE</fullName>
    </recommendedName>
</protein>
<feature type="transmembrane region" description="Helical" evidence="1">
    <location>
        <begin position="52"/>
        <end position="72"/>
    </location>
</feature>
<evidence type="ECO:0000256" key="1">
    <source>
        <dbReference type="SAM" id="Phobius"/>
    </source>
</evidence>
<gene>
    <name evidence="2" type="ORF">DES51_10215</name>
</gene>
<reference evidence="2 3" key="1">
    <citation type="submission" date="2018-05" db="EMBL/GenBank/DDBJ databases">
        <title>Genomic Encyclopedia of Type Strains, Phase IV (KMG-IV): sequencing the most valuable type-strain genomes for metagenomic binning, comparative biology and taxonomic classification.</title>
        <authorList>
            <person name="Goeker M."/>
        </authorList>
    </citation>
    <scope>NUCLEOTIDE SEQUENCE [LARGE SCALE GENOMIC DNA]</scope>
    <source>
        <strain evidence="2 3">JC118</strain>
    </source>
</reference>